<proteinExistence type="predicted"/>
<comment type="caution">
    <text evidence="1">The sequence shown here is derived from an EMBL/GenBank/DDBJ whole genome shotgun (WGS) entry which is preliminary data.</text>
</comment>
<evidence type="ECO:0000313" key="1">
    <source>
        <dbReference type="EMBL" id="HIX55156.1"/>
    </source>
</evidence>
<name>A0A9D1W9U8_9SPHI</name>
<gene>
    <name evidence="1" type="ORF">H9853_09020</name>
</gene>
<evidence type="ECO:0000313" key="2">
    <source>
        <dbReference type="Proteomes" id="UP000824156"/>
    </source>
</evidence>
<reference evidence="1" key="1">
    <citation type="journal article" date="2021" name="PeerJ">
        <title>Extensive microbial diversity within the chicken gut microbiome revealed by metagenomics and culture.</title>
        <authorList>
            <person name="Gilroy R."/>
            <person name="Ravi A."/>
            <person name="Getino M."/>
            <person name="Pursley I."/>
            <person name="Horton D.L."/>
            <person name="Alikhan N.F."/>
            <person name="Baker D."/>
            <person name="Gharbi K."/>
            <person name="Hall N."/>
            <person name="Watson M."/>
            <person name="Adriaenssens E.M."/>
            <person name="Foster-Nyarko E."/>
            <person name="Jarju S."/>
            <person name="Secka A."/>
            <person name="Antonio M."/>
            <person name="Oren A."/>
            <person name="Chaudhuri R.R."/>
            <person name="La Ragione R."/>
            <person name="Hildebrand F."/>
            <person name="Pallen M.J."/>
        </authorList>
    </citation>
    <scope>NUCLEOTIDE SEQUENCE</scope>
    <source>
        <strain evidence="1">1719</strain>
    </source>
</reference>
<protein>
    <submittedName>
        <fullName evidence="1">Uncharacterized protein</fullName>
    </submittedName>
</protein>
<reference evidence="1" key="2">
    <citation type="submission" date="2021-04" db="EMBL/GenBank/DDBJ databases">
        <authorList>
            <person name="Gilroy R."/>
        </authorList>
    </citation>
    <scope>NUCLEOTIDE SEQUENCE</scope>
    <source>
        <strain evidence="1">1719</strain>
    </source>
</reference>
<dbReference type="AlphaFoldDB" id="A0A9D1W9U8"/>
<dbReference type="EMBL" id="DXEZ01000248">
    <property type="protein sequence ID" value="HIX55156.1"/>
    <property type="molecule type" value="Genomic_DNA"/>
</dbReference>
<dbReference type="InterPro" id="IPR053851">
    <property type="entry name" value="DUF6929"/>
</dbReference>
<sequence length="280" mass="31218">MDVFSLSLFVYLVGVGAASGLVYSDKSLKVISDDSDVLYTYNMDGNNIDKLSLHPSGELLEKRAKPEKSDFEAITSYQDTYYIFGSGSDKNRNSLIKVAGESNEVTQESLIPLYQDLRRAAEISEEDFNIEGAIIHKGDLLLFNRGNGPYQKNGVFFIADFLNSTSSYNISYQQIDLPGIHGVPFGFTDAILEEDKIYFLAAAEAGESTYQDGQVLGSLIGKIDLKTMQLESSMQITNRYKFEGITVFEKTEENTTFLLCEDPDDGGQETKIFKLVLPRF</sequence>
<dbReference type="Proteomes" id="UP000824156">
    <property type="component" value="Unassembled WGS sequence"/>
</dbReference>
<organism evidence="1 2">
    <name type="scientific">Candidatus Sphingobacterium stercoripullorum</name>
    <dbReference type="NCBI Taxonomy" id="2838759"/>
    <lineage>
        <taxon>Bacteria</taxon>
        <taxon>Pseudomonadati</taxon>
        <taxon>Bacteroidota</taxon>
        <taxon>Sphingobacteriia</taxon>
        <taxon>Sphingobacteriales</taxon>
        <taxon>Sphingobacteriaceae</taxon>
        <taxon>Sphingobacterium</taxon>
    </lineage>
</organism>
<dbReference type="Pfam" id="PF22000">
    <property type="entry name" value="DUF6929"/>
    <property type="match status" value="1"/>
</dbReference>
<accession>A0A9D1W9U8</accession>